<reference evidence="2 3" key="1">
    <citation type="journal article" date="2020" name="Antonie Van Leeuwenhoek">
        <title>Rhodopirellula heiligendammensis sp. nov., Rhodopirellula pilleata sp. nov., and Rhodopirellula solitaria sp. nov. isolated from natural or artificial marine surfaces in Northern Germany and California, USA, and emended description of the genus Rhodopirellula.</title>
        <authorList>
            <person name="Kallscheuer N."/>
            <person name="Wiegand S."/>
            <person name="Jogler M."/>
            <person name="Boedeker C."/>
            <person name="Peeters S.H."/>
            <person name="Rast P."/>
            <person name="Heuer A."/>
            <person name="Jetten M.S.M."/>
            <person name="Rohde M."/>
            <person name="Jogler C."/>
        </authorList>
    </citation>
    <scope>NUCLEOTIDE SEQUENCE [LARGE SCALE GENOMIC DNA]</scope>
    <source>
        <strain evidence="2 3">Poly21</strain>
    </source>
</reference>
<evidence type="ECO:0000256" key="1">
    <source>
        <dbReference type="SAM" id="Phobius"/>
    </source>
</evidence>
<feature type="transmembrane region" description="Helical" evidence="1">
    <location>
        <begin position="31"/>
        <end position="49"/>
    </location>
</feature>
<dbReference type="Proteomes" id="UP000319908">
    <property type="component" value="Unassembled WGS sequence"/>
</dbReference>
<dbReference type="AlphaFoldDB" id="A0A5C6C7B1"/>
<keyword evidence="1" id="KW-0472">Membrane</keyword>
<name>A0A5C6C7B1_9BACT</name>
<proteinExistence type="predicted"/>
<keyword evidence="3" id="KW-1185">Reference proteome</keyword>
<evidence type="ECO:0000313" key="3">
    <source>
        <dbReference type="Proteomes" id="UP000319908"/>
    </source>
</evidence>
<gene>
    <name evidence="2" type="ORF">Poly21_13750</name>
</gene>
<comment type="caution">
    <text evidence="2">The sequence shown here is derived from an EMBL/GenBank/DDBJ whole genome shotgun (WGS) entry which is preliminary data.</text>
</comment>
<keyword evidence="1" id="KW-1133">Transmembrane helix</keyword>
<organism evidence="2 3">
    <name type="scientific">Allorhodopirellula heiligendammensis</name>
    <dbReference type="NCBI Taxonomy" id="2714739"/>
    <lineage>
        <taxon>Bacteria</taxon>
        <taxon>Pseudomonadati</taxon>
        <taxon>Planctomycetota</taxon>
        <taxon>Planctomycetia</taxon>
        <taxon>Pirellulales</taxon>
        <taxon>Pirellulaceae</taxon>
        <taxon>Allorhodopirellula</taxon>
    </lineage>
</organism>
<sequence>MQLYRDGMWSQGFGVFTTHGMSIDAFLSWKHTFSVPFYVLPLFILYRMIRRPADDPDRVLSQ</sequence>
<protein>
    <submittedName>
        <fullName evidence="2">Uncharacterized protein</fullName>
    </submittedName>
</protein>
<dbReference type="EMBL" id="SJPU01000001">
    <property type="protein sequence ID" value="TWU19204.1"/>
    <property type="molecule type" value="Genomic_DNA"/>
</dbReference>
<evidence type="ECO:0000313" key="2">
    <source>
        <dbReference type="EMBL" id="TWU19204.1"/>
    </source>
</evidence>
<keyword evidence="1" id="KW-0812">Transmembrane</keyword>
<accession>A0A5C6C7B1</accession>